<dbReference type="Proteomes" id="UP001525890">
    <property type="component" value="Unassembled WGS sequence"/>
</dbReference>
<evidence type="ECO:0000313" key="9">
    <source>
        <dbReference type="Proteomes" id="UP001525890"/>
    </source>
</evidence>
<evidence type="ECO:0000256" key="5">
    <source>
        <dbReference type="ARBA" id="ARBA00023049"/>
    </source>
</evidence>
<evidence type="ECO:0000313" key="8">
    <source>
        <dbReference type="EMBL" id="MCT7967570.1"/>
    </source>
</evidence>
<protein>
    <submittedName>
        <fullName evidence="8">M48 family metallopeptidase</fullName>
    </submittedName>
</protein>
<name>A0ABT2MS44_9CYAN</name>
<comment type="cofactor">
    <cofactor evidence="6">
        <name>Zn(2+)</name>
        <dbReference type="ChEBI" id="CHEBI:29105"/>
    </cofactor>
    <text evidence="6">Binds 1 zinc ion per subunit.</text>
</comment>
<evidence type="ECO:0000256" key="4">
    <source>
        <dbReference type="ARBA" id="ARBA00022833"/>
    </source>
</evidence>
<evidence type="ECO:0000259" key="7">
    <source>
        <dbReference type="Pfam" id="PF01435"/>
    </source>
</evidence>
<feature type="domain" description="Peptidase M48" evidence="7">
    <location>
        <begin position="69"/>
        <end position="254"/>
    </location>
</feature>
<organism evidence="8 9">
    <name type="scientific">Laspinema palackyanum D2a</name>
    <dbReference type="NCBI Taxonomy" id="2953684"/>
    <lineage>
        <taxon>Bacteria</taxon>
        <taxon>Bacillati</taxon>
        <taxon>Cyanobacteriota</taxon>
        <taxon>Cyanophyceae</taxon>
        <taxon>Oscillatoriophycideae</taxon>
        <taxon>Oscillatoriales</taxon>
        <taxon>Laspinemataceae</taxon>
        <taxon>Laspinema</taxon>
        <taxon>Laspinema palackyanum</taxon>
    </lineage>
</organism>
<keyword evidence="1 6" id="KW-0645">Protease</keyword>
<evidence type="ECO:0000256" key="2">
    <source>
        <dbReference type="ARBA" id="ARBA00022723"/>
    </source>
</evidence>
<evidence type="ECO:0000256" key="3">
    <source>
        <dbReference type="ARBA" id="ARBA00022801"/>
    </source>
</evidence>
<dbReference type="EMBL" id="JAMXFF010000021">
    <property type="protein sequence ID" value="MCT7967570.1"/>
    <property type="molecule type" value="Genomic_DNA"/>
</dbReference>
<dbReference type="Pfam" id="PF01435">
    <property type="entry name" value="Peptidase_M48"/>
    <property type="match status" value="1"/>
</dbReference>
<sequence length="287" mass="31287">MTRQLFRLLIGFVIGLVGVLSYCTTQVENPITGEQQRIRLSPTEEVQLGLQTRGQLAEQFGGLYPDASVQESVQRMGQRIVQQSVVSQSEYPFEFHVLQDSKTVNAFALPGGQIFITNGLLQRLNSPSQLAGILGHEIGHVVARHGAEHLAKRELGSTLVTAVGVATTDDQGGGRQTAAIARVANEMVALRYGREAELESDRLGVQFMAQAGYDPRGMIEVMEILGSAQSGSPSPEFLSTHPNPDNRIQRLEEAISEDFPNGIPPQLESKHQNLSPVALLHPVLTKY</sequence>
<dbReference type="PANTHER" id="PTHR22726">
    <property type="entry name" value="METALLOENDOPEPTIDASE OMA1"/>
    <property type="match status" value="1"/>
</dbReference>
<evidence type="ECO:0000256" key="6">
    <source>
        <dbReference type="RuleBase" id="RU003983"/>
    </source>
</evidence>
<proteinExistence type="inferred from homology"/>
<comment type="caution">
    <text evidence="8">The sequence shown here is derived from an EMBL/GenBank/DDBJ whole genome shotgun (WGS) entry which is preliminary data.</text>
</comment>
<keyword evidence="5 6" id="KW-0482">Metalloprotease</keyword>
<keyword evidence="3 6" id="KW-0378">Hydrolase</keyword>
<dbReference type="CDD" id="cd07333">
    <property type="entry name" value="M48C_bepA_like"/>
    <property type="match status" value="1"/>
</dbReference>
<gene>
    <name evidence="8" type="ORF">NG799_14615</name>
</gene>
<keyword evidence="2" id="KW-0479">Metal-binding</keyword>
<comment type="similarity">
    <text evidence="6">Belongs to the peptidase M48 family.</text>
</comment>
<reference evidence="8 9" key="1">
    <citation type="journal article" date="2022" name="Front. Microbiol.">
        <title>High genomic differentiation and limited gene flow indicate recent cryptic speciation within the genus Laspinema (cyanobacteria).</title>
        <authorList>
            <person name="Stanojkovic A."/>
            <person name="Skoupy S."/>
            <person name="Skaloud P."/>
            <person name="Dvorak P."/>
        </authorList>
    </citation>
    <scope>NUCLEOTIDE SEQUENCE [LARGE SCALE GENOMIC DNA]</scope>
    <source>
        <strain evidence="8 9">D2a</strain>
    </source>
</reference>
<keyword evidence="9" id="KW-1185">Reference proteome</keyword>
<dbReference type="RefSeq" id="WP_368007146.1">
    <property type="nucleotide sequence ID" value="NZ_JAMXFF010000021.1"/>
</dbReference>
<evidence type="ECO:0000256" key="1">
    <source>
        <dbReference type="ARBA" id="ARBA00022670"/>
    </source>
</evidence>
<dbReference type="InterPro" id="IPR001915">
    <property type="entry name" value="Peptidase_M48"/>
</dbReference>
<dbReference type="Gene3D" id="3.30.2010.10">
    <property type="entry name" value="Metalloproteases ('zincins'), catalytic domain"/>
    <property type="match status" value="1"/>
</dbReference>
<dbReference type="PANTHER" id="PTHR22726:SF1">
    <property type="entry name" value="METALLOENDOPEPTIDASE OMA1, MITOCHONDRIAL"/>
    <property type="match status" value="1"/>
</dbReference>
<accession>A0ABT2MS44</accession>
<dbReference type="InterPro" id="IPR051156">
    <property type="entry name" value="Mito/Outer_Membr_Metalloprot"/>
</dbReference>
<keyword evidence="4 6" id="KW-0862">Zinc</keyword>